<dbReference type="GO" id="GO:0016604">
    <property type="term" value="C:nuclear body"/>
    <property type="evidence" value="ECO:0007669"/>
    <property type="project" value="TreeGrafter"/>
</dbReference>
<dbReference type="SMART" id="SM00343">
    <property type="entry name" value="ZnF_C2HC"/>
    <property type="match status" value="3"/>
</dbReference>
<keyword evidence="13" id="KW-1185">Reference proteome</keyword>
<dbReference type="PANTHER" id="PTHR10887">
    <property type="entry name" value="DNA2/NAM7 HELICASE FAMILY"/>
    <property type="match status" value="1"/>
</dbReference>
<dbReference type="GO" id="GO:0005524">
    <property type="term" value="F:ATP binding"/>
    <property type="evidence" value="ECO:0007669"/>
    <property type="project" value="UniProtKB-KW"/>
</dbReference>
<evidence type="ECO:0000256" key="1">
    <source>
        <dbReference type="ARBA" id="ARBA00004123"/>
    </source>
</evidence>
<evidence type="ECO:0000313" key="13">
    <source>
        <dbReference type="Proteomes" id="UP000019484"/>
    </source>
</evidence>
<dbReference type="GeneID" id="19162213"/>
<dbReference type="Proteomes" id="UP000019484">
    <property type="component" value="Unassembled WGS sequence"/>
</dbReference>
<evidence type="ECO:0000256" key="9">
    <source>
        <dbReference type="SAM" id="Coils"/>
    </source>
</evidence>
<keyword evidence="8" id="KW-0862">Zinc</keyword>
<dbReference type="Pfam" id="PF12726">
    <property type="entry name" value="SEN1_N"/>
    <property type="match status" value="1"/>
</dbReference>
<dbReference type="PANTHER" id="PTHR10887:SF495">
    <property type="entry name" value="HELICASE SENATAXIN ISOFORM X1-RELATED"/>
    <property type="match status" value="1"/>
</dbReference>
<feature type="compositionally biased region" description="Polar residues" evidence="10">
    <location>
        <begin position="879"/>
        <end position="893"/>
    </location>
</feature>
<dbReference type="InterPro" id="IPR041679">
    <property type="entry name" value="DNA2/NAM7-like_C"/>
</dbReference>
<dbReference type="GO" id="GO:0005694">
    <property type="term" value="C:chromosome"/>
    <property type="evidence" value="ECO:0007669"/>
    <property type="project" value="UniProtKB-ARBA"/>
</dbReference>
<dbReference type="SUPFAM" id="SSF52540">
    <property type="entry name" value="P-loop containing nucleoside triphosphate hydrolases"/>
    <property type="match status" value="1"/>
</dbReference>
<dbReference type="CDD" id="cd18808">
    <property type="entry name" value="SF1_C_Upf1"/>
    <property type="match status" value="1"/>
</dbReference>
<evidence type="ECO:0000256" key="10">
    <source>
        <dbReference type="SAM" id="MobiDB-lite"/>
    </source>
</evidence>
<keyword evidence="3" id="KW-0547">Nucleotide-binding</keyword>
<keyword evidence="9" id="KW-0175">Coiled coil</keyword>
<feature type="compositionally biased region" description="Basic and acidic residues" evidence="10">
    <location>
        <begin position="1915"/>
        <end position="1930"/>
    </location>
</feature>
<evidence type="ECO:0000313" key="12">
    <source>
        <dbReference type="EMBL" id="EXJ83728.1"/>
    </source>
</evidence>
<feature type="compositionally biased region" description="Basic and acidic residues" evidence="10">
    <location>
        <begin position="2045"/>
        <end position="2070"/>
    </location>
</feature>
<keyword evidence="6" id="KW-0067">ATP-binding</keyword>
<dbReference type="eggNOG" id="KOG1801">
    <property type="taxonomic scope" value="Eukaryota"/>
</dbReference>
<dbReference type="CDD" id="cd18042">
    <property type="entry name" value="DEXXQc_SETX"/>
    <property type="match status" value="1"/>
</dbReference>
<feature type="compositionally biased region" description="Low complexity" evidence="10">
    <location>
        <begin position="2126"/>
        <end position="2144"/>
    </location>
</feature>
<keyword evidence="4" id="KW-0378">Hydrolase</keyword>
<feature type="region of interest" description="Disordered" evidence="10">
    <location>
        <begin position="2045"/>
        <end position="2256"/>
    </location>
</feature>
<comment type="subcellular location">
    <subcellularLocation>
        <location evidence="1">Nucleus</location>
    </subcellularLocation>
</comment>
<keyword evidence="8" id="KW-0863">Zinc-finger</keyword>
<dbReference type="Pfam" id="PF13086">
    <property type="entry name" value="AAA_11"/>
    <property type="match status" value="1"/>
</dbReference>
<evidence type="ECO:0000256" key="4">
    <source>
        <dbReference type="ARBA" id="ARBA00022801"/>
    </source>
</evidence>
<dbReference type="FunFam" id="3.40.50.300:FF:001152">
    <property type="entry name" value="tRNA-splicing endonuclease, putative"/>
    <property type="match status" value="1"/>
</dbReference>
<dbReference type="Gene3D" id="3.40.50.300">
    <property type="entry name" value="P-loop containing nucleotide triphosphate hydrolases"/>
    <property type="match status" value="2"/>
</dbReference>
<dbReference type="GO" id="GO:0016787">
    <property type="term" value="F:hydrolase activity"/>
    <property type="evidence" value="ECO:0007669"/>
    <property type="project" value="UniProtKB-KW"/>
</dbReference>
<dbReference type="EMBL" id="AMWN01000006">
    <property type="protein sequence ID" value="EXJ83728.1"/>
    <property type="molecule type" value="Genomic_DNA"/>
</dbReference>
<dbReference type="RefSeq" id="XP_007726414.1">
    <property type="nucleotide sequence ID" value="XM_007728224.1"/>
</dbReference>
<proteinExistence type="inferred from homology"/>
<feature type="compositionally biased region" description="Gly residues" evidence="10">
    <location>
        <begin position="2189"/>
        <end position="2201"/>
    </location>
</feature>
<dbReference type="InterPro" id="IPR041677">
    <property type="entry name" value="DNA2/NAM7_AAA_11"/>
</dbReference>
<keyword evidence="5" id="KW-0347">Helicase</keyword>
<feature type="compositionally biased region" description="Low complexity" evidence="10">
    <location>
        <begin position="1883"/>
        <end position="1904"/>
    </location>
</feature>
<evidence type="ECO:0000256" key="3">
    <source>
        <dbReference type="ARBA" id="ARBA00022741"/>
    </source>
</evidence>
<comment type="similarity">
    <text evidence="2">Belongs to the DNA2/NAM7 helicase family.</text>
</comment>
<keyword evidence="7" id="KW-0539">Nucleus</keyword>
<dbReference type="InterPro" id="IPR045055">
    <property type="entry name" value="DNA2/NAM7-like"/>
</dbReference>
<evidence type="ECO:0000256" key="5">
    <source>
        <dbReference type="ARBA" id="ARBA00022806"/>
    </source>
</evidence>
<dbReference type="SUPFAM" id="SSF57756">
    <property type="entry name" value="Retrovirus zinc finger-like domains"/>
    <property type="match status" value="1"/>
</dbReference>
<name>W9XU18_9EURO</name>
<dbReference type="FunFam" id="3.40.50.300:FF:000326">
    <property type="entry name" value="P-loop containing nucleoside triphosphate hydrolase"/>
    <property type="match status" value="1"/>
</dbReference>
<feature type="compositionally biased region" description="Acidic residues" evidence="10">
    <location>
        <begin position="1029"/>
        <end position="1038"/>
    </location>
</feature>
<dbReference type="PROSITE" id="PS50158">
    <property type="entry name" value="ZF_CCHC"/>
    <property type="match status" value="1"/>
</dbReference>
<reference evidence="12 13" key="1">
    <citation type="submission" date="2013-03" db="EMBL/GenBank/DDBJ databases">
        <title>The Genome Sequence of Capronia coronata CBS 617.96.</title>
        <authorList>
            <consortium name="The Broad Institute Genomics Platform"/>
            <person name="Cuomo C."/>
            <person name="de Hoog S."/>
            <person name="Gorbushina A."/>
            <person name="Walker B."/>
            <person name="Young S.K."/>
            <person name="Zeng Q."/>
            <person name="Gargeya S."/>
            <person name="Fitzgerald M."/>
            <person name="Haas B."/>
            <person name="Abouelleil A."/>
            <person name="Allen A.W."/>
            <person name="Alvarado L."/>
            <person name="Arachchi H.M."/>
            <person name="Berlin A.M."/>
            <person name="Chapman S.B."/>
            <person name="Gainer-Dewar J."/>
            <person name="Goldberg J."/>
            <person name="Griggs A."/>
            <person name="Gujja S."/>
            <person name="Hansen M."/>
            <person name="Howarth C."/>
            <person name="Imamovic A."/>
            <person name="Ireland A."/>
            <person name="Larimer J."/>
            <person name="McCowan C."/>
            <person name="Murphy C."/>
            <person name="Pearson M."/>
            <person name="Poon T.W."/>
            <person name="Priest M."/>
            <person name="Roberts A."/>
            <person name="Saif S."/>
            <person name="Shea T."/>
            <person name="Sisk P."/>
            <person name="Sykes S."/>
            <person name="Wortman J."/>
            <person name="Nusbaum C."/>
            <person name="Birren B."/>
        </authorList>
    </citation>
    <scope>NUCLEOTIDE SEQUENCE [LARGE SCALE GENOMIC DNA]</scope>
    <source>
        <strain evidence="12 13">CBS 617.96</strain>
    </source>
</reference>
<dbReference type="InterPro" id="IPR001878">
    <property type="entry name" value="Znf_CCHC"/>
</dbReference>
<feature type="region of interest" description="Disordered" evidence="10">
    <location>
        <begin position="15"/>
        <end position="41"/>
    </location>
</feature>
<dbReference type="Gene3D" id="4.10.60.10">
    <property type="entry name" value="Zinc finger, CCHC-type"/>
    <property type="match status" value="1"/>
</dbReference>
<dbReference type="Pfam" id="PF13087">
    <property type="entry name" value="AAA_12"/>
    <property type="match status" value="1"/>
</dbReference>
<evidence type="ECO:0000256" key="6">
    <source>
        <dbReference type="ARBA" id="ARBA00022840"/>
    </source>
</evidence>
<dbReference type="InterPro" id="IPR036875">
    <property type="entry name" value="Znf_CCHC_sf"/>
</dbReference>
<dbReference type="InterPro" id="IPR056474">
    <property type="entry name" value="SEN1_barrel"/>
</dbReference>
<dbReference type="GO" id="GO:0008270">
    <property type="term" value="F:zinc ion binding"/>
    <property type="evidence" value="ECO:0007669"/>
    <property type="project" value="UniProtKB-KW"/>
</dbReference>
<organism evidence="12 13">
    <name type="scientific">Capronia coronata CBS 617.96</name>
    <dbReference type="NCBI Taxonomy" id="1182541"/>
    <lineage>
        <taxon>Eukaryota</taxon>
        <taxon>Fungi</taxon>
        <taxon>Dikarya</taxon>
        <taxon>Ascomycota</taxon>
        <taxon>Pezizomycotina</taxon>
        <taxon>Eurotiomycetes</taxon>
        <taxon>Chaetothyriomycetidae</taxon>
        <taxon>Chaetothyriales</taxon>
        <taxon>Herpotrichiellaceae</taxon>
        <taxon>Capronia</taxon>
    </lineage>
</organism>
<sequence length="2256" mass="251044">MAEFISILEEIKQSPPGQHLFCPRQNDDDQDRYEDERDPSAVEAGTVDRDRLARIEATKIRRRKFMTSLQLLAYDGRESEQYQRFIWDTLDEALGKCDICIREYYVAKVDFEASLREDYEEEDIKNFFEIINRRDLQRIIQGLDGATKTLDEVPEQKRGTAVLDHRDLHALFEALVCDVFLQNEELLQKHFDRPFKMIQAKRPLKMREILPASTKFLFDSMPVRLGWATMIWNRVDRCPSDLEWDWAMKSYIQAKLQQASEPGDVSKMWSALKLILSKLDERMITYKLFDLHPNVGTTALNHLAKRSQAVPFICQSMKMILDTAPAAFWQAMGSISSQTIVEQVFASPQFNKYLQESSAGLGLKDMDVLSWIPSLLASLKPANRPAASQTIASQLFERINNTSISLPARAECFRMAVKVLLTTIISFSDNETNRQSVERLVLLDILGLIGHRLDEILKPRDPDLAKSLGKETRDEIVNVVKNSIALECQCLKLDFETLTQKEPLRHGSSSYTPEIWTAVINNLKDDEPELSAAALIGIMPLPGLEQFRIREGQALIKEKKSYNSIFDKLTGMVAKLLQRISEFKPDHLDFLFRAQNTSMSLIAALFSPDNNTYQAAIEVVKNISGEFGRKEALAHLIEAFLGITIYGVCWTFRRIANYKTFASVPRMLKNGMEILDVLCNPTNGQLRKANISSRDASAIQNYWAYQWLALKVIFSQTERWSLEVHDKEKMVEVCRDAMQYAEALFDQYDLFASVLMKARPEKAEDIPKTLLDTRGTQVGSPLNALDAMSRWLRLRDEYLADTLVTLITNMLYRLKRHQALTTDSDGLAYVQEVATKHSVKTILTASQKARLVRALENYYDRPIELPVAKKQTTLNLKEWTDTATSRSGASTPDSRGRSVDEFGDDDIADEDLIEIANKTMGTQKTTVTNKERNNIKSLLSRQPAKAKPSSASTIDVAAKKAQEARAFIENRKREEAARKLRDKEAALKLRGQTGMGVQTAGQGSGLTGIGIIGKDHSAGPNSLMVSSESESESDSDEELFGKVTKGGPTVRSQAGVRKPVVAGPVRKIKQVRSQKDVRARLAPDLSDLHRTILGWDFFADTDLPPNSARDDYTLVTNTFRTVQDYQKTFEPLLILEGWQSFRAAREEGNFKPFEVKVANTLIVDNFVEVNSSMSFAEGKELSIGTSDVVLLSKSPTPEQDSREPHCLARVKEISRKKGEVQVVYRVSASNNPLRPYLNDKSTVYGVQILSLTPLEREYGALMALQYYDLCEEIINAKPSPILDYPDRILEPFQKTYEVNQAQAKAVKSALDNDAFTLIQGPPGSGKTKTICALVGAMMTGYIKKTNDSGPRLNAATGRAPPIPRKILVCAPSNAAVDELVMRFKLGVTTLDGSFEHLSVVRLGRTDAINAGVKDVTLEELVNAKLNVAAPRDPREDIHAVMMEHKAVSDELNALRNRISEQRGKGQPVPMADEQLMDALKRKKNQLGSKIDDMRERQNTASRDMELNRKRIQQEILDSAHVLCATLSGSGHEIFQSLNVEFETVIIDEAAQSIELSALIPLKYGCSKCILVGDPKQLPPTVLSREAAKFQYEQSLFARMESNHKKDVHLLDTQYRMHPEISLFPSKMFYDSRLKDGADMAKLRRRPWHHSEIFAPYRFFDVQGMHQAAPKGHSLVNIAELNIAMQLYDRLVRDVPRYDFAGKIGVITPYKGQLKELRLRFKQRYGDDIVSKIEFNTTDAFQGRESEIIIFSCVRASTHGIGFLNDIRRMNVGLTRAKSSLWVLGNSQSLMQGEYWRALVNDAKARNVYTQGEITSLLRRPLLTEDMMKDDIDMMDADEPVVETAKTIRNTEPESKQPTPPQPPPRKVNNDMPRTGPTSNQGTELPSRPSDSLSRPSSSSSTTRPEPQRRVSAQTDPRRNLSKMEVDDDKQLPASKMRTAADLKVDTTQVKTGVYGPSGGANGLNDLAKCSICGSHEHFTSNCDNEEARAAAHGICHRCQQPGHSYTSCNAPRCMTCGEIGHLSDSCTAPPAKRLTEAQRKEVRREELRFGAARDKAREKRAEKQLGEHGAKIPVVKTTVPPTNGVSNLKGDAAKRKRDASSDSSDRGKVPRVNNDGRSSGVGGNNGVNPNNKNIGPGMGSARSPPSGPAPKRPHPPRTGSGGGNPGSGNGNGNKGNGNGTKTNNMRPGAGPGAGAIVGAGAGTDSRSAGVQPSRPAGLPSRPPVSVAGGRSGTVNHGQPMVRKKKTNAADMFMKRR</sequence>
<feature type="region of interest" description="Disordered" evidence="10">
    <location>
        <begin position="1847"/>
        <end position="1939"/>
    </location>
</feature>
<feature type="region of interest" description="Disordered" evidence="10">
    <location>
        <begin position="879"/>
        <end position="903"/>
    </location>
</feature>
<dbReference type="InterPro" id="IPR016024">
    <property type="entry name" value="ARM-type_fold"/>
</dbReference>
<dbReference type="Pfam" id="PF23576">
    <property type="entry name" value="SEN1_barrel"/>
    <property type="match status" value="1"/>
</dbReference>
<feature type="domain" description="CCHC-type" evidence="11">
    <location>
        <begin position="2012"/>
        <end position="2026"/>
    </location>
</feature>
<comment type="caution">
    <text evidence="12">The sequence shown here is derived from an EMBL/GenBank/DDBJ whole genome shotgun (WGS) entry which is preliminary data.</text>
</comment>
<evidence type="ECO:0000256" key="8">
    <source>
        <dbReference type="PROSITE-ProRule" id="PRU00047"/>
    </source>
</evidence>
<evidence type="ECO:0000256" key="2">
    <source>
        <dbReference type="ARBA" id="ARBA00007913"/>
    </source>
</evidence>
<dbReference type="SUPFAM" id="SSF48371">
    <property type="entry name" value="ARM repeat"/>
    <property type="match status" value="1"/>
</dbReference>
<keyword evidence="8" id="KW-0479">Metal-binding</keyword>
<dbReference type="GO" id="GO:0001147">
    <property type="term" value="F:transcription termination site sequence-specific DNA binding"/>
    <property type="evidence" value="ECO:0007669"/>
    <property type="project" value="TreeGrafter"/>
</dbReference>
<dbReference type="InterPro" id="IPR027417">
    <property type="entry name" value="P-loop_NTPase"/>
</dbReference>
<feature type="region of interest" description="Disordered" evidence="10">
    <location>
        <begin position="1017"/>
        <end position="1051"/>
    </location>
</feature>
<accession>W9XU18</accession>
<evidence type="ECO:0000259" key="11">
    <source>
        <dbReference type="PROSITE" id="PS50158"/>
    </source>
</evidence>
<evidence type="ECO:0000256" key="7">
    <source>
        <dbReference type="ARBA" id="ARBA00023242"/>
    </source>
</evidence>
<gene>
    <name evidence="12" type="ORF">A1O1_07354</name>
</gene>
<dbReference type="GO" id="GO:0004386">
    <property type="term" value="F:helicase activity"/>
    <property type="evidence" value="ECO:0007669"/>
    <property type="project" value="UniProtKB-KW"/>
</dbReference>
<dbReference type="GO" id="GO:0006369">
    <property type="term" value="P:termination of RNA polymerase II transcription"/>
    <property type="evidence" value="ECO:0007669"/>
    <property type="project" value="TreeGrafter"/>
</dbReference>
<dbReference type="InterPro" id="IPR024481">
    <property type="entry name" value="Helicase_Sen1_N"/>
</dbReference>
<dbReference type="OrthoDB" id="6513042at2759"/>
<dbReference type="HOGENOM" id="CLU_000459_2_0_1"/>
<dbReference type="InterPro" id="IPR047187">
    <property type="entry name" value="SF1_C_Upf1"/>
</dbReference>
<feature type="coiled-coil region" evidence="9">
    <location>
        <begin position="1444"/>
        <end position="1496"/>
    </location>
</feature>
<protein>
    <recommendedName>
        <fullName evidence="11">CCHC-type domain-containing protein</fullName>
    </recommendedName>
</protein>
<feature type="compositionally biased region" description="Gly residues" evidence="10">
    <location>
        <begin position="2159"/>
        <end position="2178"/>
    </location>
</feature>
<feature type="compositionally biased region" description="Basic and acidic residues" evidence="10">
    <location>
        <begin position="2098"/>
        <end position="2108"/>
    </location>
</feature>
<dbReference type="STRING" id="1182541.W9XU18"/>